<dbReference type="Gene3D" id="2.60.40.1880">
    <property type="entry name" value="Invasion associated locus B (IalB) protein"/>
    <property type="match status" value="1"/>
</dbReference>
<dbReference type="AlphaFoldDB" id="A0A4R3LUQ2"/>
<dbReference type="Proteomes" id="UP000294664">
    <property type="component" value="Unassembled WGS sequence"/>
</dbReference>
<comment type="caution">
    <text evidence="2">The sequence shown here is derived from an EMBL/GenBank/DDBJ whole genome shotgun (WGS) entry which is preliminary data.</text>
</comment>
<dbReference type="EMBL" id="SMAI01000007">
    <property type="protein sequence ID" value="TCT04330.1"/>
    <property type="molecule type" value="Genomic_DNA"/>
</dbReference>
<dbReference type="Pfam" id="PF06776">
    <property type="entry name" value="IalB"/>
    <property type="match status" value="1"/>
</dbReference>
<feature type="signal peptide" evidence="1">
    <location>
        <begin position="1"/>
        <end position="24"/>
    </location>
</feature>
<evidence type="ECO:0008006" key="4">
    <source>
        <dbReference type="Google" id="ProtNLM"/>
    </source>
</evidence>
<organism evidence="2 3">
    <name type="scientific">Aquabacter spiritensis</name>
    <dbReference type="NCBI Taxonomy" id="933073"/>
    <lineage>
        <taxon>Bacteria</taxon>
        <taxon>Pseudomonadati</taxon>
        <taxon>Pseudomonadota</taxon>
        <taxon>Alphaproteobacteria</taxon>
        <taxon>Hyphomicrobiales</taxon>
        <taxon>Xanthobacteraceae</taxon>
        <taxon>Aquabacter</taxon>
    </lineage>
</organism>
<evidence type="ECO:0000256" key="1">
    <source>
        <dbReference type="SAM" id="SignalP"/>
    </source>
</evidence>
<accession>A0A4R3LUQ2</accession>
<keyword evidence="1" id="KW-0732">Signal</keyword>
<sequence>MAPFRASSALLGAALLMSAGPALAQAQPKAVAQFGDWSVYTGTSGSAKVCYALSQPKDRLPGGLNRDPAFFFVSTRPGEKVVNEVSLTMGFPMKDGSESKLTIGSQTFMLYTKEEGAWVRNVAEESKLIEAMRKGRDLTVASTSTRGNVTTDKYSLGGIAQALDRVAQECR</sequence>
<dbReference type="OrthoDB" id="9806572at2"/>
<evidence type="ECO:0000313" key="3">
    <source>
        <dbReference type="Proteomes" id="UP000294664"/>
    </source>
</evidence>
<feature type="chain" id="PRO_5020247177" description="Invasion protein IalB" evidence="1">
    <location>
        <begin position="25"/>
        <end position="171"/>
    </location>
</feature>
<gene>
    <name evidence="2" type="ORF">EDC64_107147</name>
</gene>
<dbReference type="InterPro" id="IPR038696">
    <property type="entry name" value="IalB_sf"/>
</dbReference>
<proteinExistence type="predicted"/>
<name>A0A4R3LUQ2_9HYPH</name>
<reference evidence="2 3" key="1">
    <citation type="submission" date="2019-03" db="EMBL/GenBank/DDBJ databases">
        <title>Genomic Encyclopedia of Type Strains, Phase IV (KMG-IV): sequencing the most valuable type-strain genomes for metagenomic binning, comparative biology and taxonomic classification.</title>
        <authorList>
            <person name="Goeker M."/>
        </authorList>
    </citation>
    <scope>NUCLEOTIDE SEQUENCE [LARGE SCALE GENOMIC DNA]</scope>
    <source>
        <strain evidence="2 3">DSM 9035</strain>
    </source>
</reference>
<keyword evidence="3" id="KW-1185">Reference proteome</keyword>
<protein>
    <recommendedName>
        <fullName evidence="4">Invasion protein IalB</fullName>
    </recommendedName>
</protein>
<dbReference type="RefSeq" id="WP_132031883.1">
    <property type="nucleotide sequence ID" value="NZ_SMAI01000007.1"/>
</dbReference>
<evidence type="ECO:0000313" key="2">
    <source>
        <dbReference type="EMBL" id="TCT04330.1"/>
    </source>
</evidence>
<dbReference type="InterPro" id="IPR010642">
    <property type="entry name" value="Invasion_prot_B"/>
</dbReference>